<dbReference type="EMBL" id="BARU01013295">
    <property type="protein sequence ID" value="GAH35212.1"/>
    <property type="molecule type" value="Genomic_DNA"/>
</dbReference>
<feature type="non-terminal residue" evidence="1">
    <location>
        <position position="207"/>
    </location>
</feature>
<dbReference type="AlphaFoldDB" id="X1ERK5"/>
<name>X1ERK5_9ZZZZ</name>
<reference evidence="1" key="1">
    <citation type="journal article" date="2014" name="Front. Microbiol.">
        <title>High frequency of phylogenetically diverse reductive dehalogenase-homologous genes in deep subseafloor sedimentary metagenomes.</title>
        <authorList>
            <person name="Kawai M."/>
            <person name="Futagami T."/>
            <person name="Toyoda A."/>
            <person name="Takaki Y."/>
            <person name="Nishi S."/>
            <person name="Hori S."/>
            <person name="Arai W."/>
            <person name="Tsubouchi T."/>
            <person name="Morono Y."/>
            <person name="Uchiyama I."/>
            <person name="Ito T."/>
            <person name="Fujiyama A."/>
            <person name="Inagaki F."/>
            <person name="Takami H."/>
        </authorList>
    </citation>
    <scope>NUCLEOTIDE SEQUENCE</scope>
    <source>
        <strain evidence="1">Expedition CK06-06</strain>
    </source>
</reference>
<accession>X1ERK5</accession>
<proteinExistence type="predicted"/>
<gene>
    <name evidence="1" type="ORF">S03H2_24099</name>
</gene>
<feature type="non-terminal residue" evidence="1">
    <location>
        <position position="1"/>
    </location>
</feature>
<protein>
    <submittedName>
        <fullName evidence="1">Uncharacterized protein</fullName>
    </submittedName>
</protein>
<evidence type="ECO:0000313" key="1">
    <source>
        <dbReference type="EMBL" id="GAH35212.1"/>
    </source>
</evidence>
<comment type="caution">
    <text evidence="1">The sequence shown here is derived from an EMBL/GenBank/DDBJ whole genome shotgun (WGS) entry which is preliminary data.</text>
</comment>
<organism evidence="1">
    <name type="scientific">marine sediment metagenome</name>
    <dbReference type="NCBI Taxonomy" id="412755"/>
    <lineage>
        <taxon>unclassified sequences</taxon>
        <taxon>metagenomes</taxon>
        <taxon>ecological metagenomes</taxon>
    </lineage>
</organism>
<sequence>IDLHVYCTWQKSIKLTASDQNDRYIKDIELAILKNDIVVLRNTTGESKETTLNTPFNLFDSYILRSGIQIKNKILSFPFNLSDQYVLKAFYKGFIIYNEEISRTEKSINLDIDLYDLTIDIKDKLDLYPGVNVRPFLISSGMYDTLEITPKDIGNGKYLFERLPASTYDLQISYGTSMDRKTIHVPGDSNDVSMKFTANFDLKTELL</sequence>